<dbReference type="Gramene" id="KCW75506">
    <property type="protein sequence ID" value="KCW75506"/>
    <property type="gene ID" value="EUGRSUZ_E04268"/>
</dbReference>
<sequence length="90" mass="10324">MDGFTMWNWLSTHVRACSSHVTILCRTVFENCPEAKHFRFSRSTFPSNGRIGFFSCCLLLSLINIGLNVDLLGQCKFLPSQLNKVLFYFP</sequence>
<feature type="transmembrane region" description="Helical" evidence="1">
    <location>
        <begin position="51"/>
        <end position="72"/>
    </location>
</feature>
<reference evidence="2" key="1">
    <citation type="submission" date="2013-07" db="EMBL/GenBank/DDBJ databases">
        <title>The genome of Eucalyptus grandis.</title>
        <authorList>
            <person name="Schmutz J."/>
            <person name="Hayes R."/>
            <person name="Myburg A."/>
            <person name="Tuskan G."/>
            <person name="Grattapaglia D."/>
            <person name="Rokhsar D.S."/>
        </authorList>
    </citation>
    <scope>NUCLEOTIDE SEQUENCE</scope>
    <source>
        <tissue evidence="2">Leaf extractions</tissue>
    </source>
</reference>
<protein>
    <submittedName>
        <fullName evidence="2">Uncharacterized protein</fullName>
    </submittedName>
</protein>
<evidence type="ECO:0000313" key="2">
    <source>
        <dbReference type="EMBL" id="KCW75506.1"/>
    </source>
</evidence>
<keyword evidence="1" id="KW-0472">Membrane</keyword>
<dbReference type="InParanoid" id="A0A059CBH1"/>
<keyword evidence="1" id="KW-1133">Transmembrane helix</keyword>
<gene>
    <name evidence="2" type="ORF">EUGRSUZ_E04268</name>
</gene>
<accession>A0A059CBH1</accession>
<dbReference type="AlphaFoldDB" id="A0A059CBH1"/>
<proteinExistence type="predicted"/>
<name>A0A059CBH1_EUCGR</name>
<organism evidence="2">
    <name type="scientific">Eucalyptus grandis</name>
    <name type="common">Flooded gum</name>
    <dbReference type="NCBI Taxonomy" id="71139"/>
    <lineage>
        <taxon>Eukaryota</taxon>
        <taxon>Viridiplantae</taxon>
        <taxon>Streptophyta</taxon>
        <taxon>Embryophyta</taxon>
        <taxon>Tracheophyta</taxon>
        <taxon>Spermatophyta</taxon>
        <taxon>Magnoliopsida</taxon>
        <taxon>eudicotyledons</taxon>
        <taxon>Gunneridae</taxon>
        <taxon>Pentapetalae</taxon>
        <taxon>rosids</taxon>
        <taxon>malvids</taxon>
        <taxon>Myrtales</taxon>
        <taxon>Myrtaceae</taxon>
        <taxon>Myrtoideae</taxon>
        <taxon>Eucalypteae</taxon>
        <taxon>Eucalyptus</taxon>
    </lineage>
</organism>
<keyword evidence="1" id="KW-0812">Transmembrane</keyword>
<dbReference type="EMBL" id="KK198757">
    <property type="protein sequence ID" value="KCW75506.1"/>
    <property type="molecule type" value="Genomic_DNA"/>
</dbReference>
<evidence type="ECO:0000256" key="1">
    <source>
        <dbReference type="SAM" id="Phobius"/>
    </source>
</evidence>